<evidence type="ECO:0000259" key="1">
    <source>
        <dbReference type="Pfam" id="PF01966"/>
    </source>
</evidence>
<dbReference type="PANTHER" id="PTHR11373">
    <property type="entry name" value="DEOXYNUCLEOSIDE TRIPHOSPHATE TRIPHOSPHOHYDROLASE"/>
    <property type="match status" value="1"/>
</dbReference>
<name>A0A1F8E9H2_9BACT</name>
<evidence type="ECO:0000259" key="2">
    <source>
        <dbReference type="Pfam" id="PF19276"/>
    </source>
</evidence>
<dbReference type="InterPro" id="IPR003607">
    <property type="entry name" value="HD/PDEase_dom"/>
</dbReference>
<protein>
    <submittedName>
        <fullName evidence="3">Uncharacterized protein</fullName>
    </submittedName>
</protein>
<dbReference type="SUPFAM" id="SSF109604">
    <property type="entry name" value="HD-domain/PDEase-like"/>
    <property type="match status" value="1"/>
</dbReference>
<dbReference type="Proteomes" id="UP000177594">
    <property type="component" value="Unassembled WGS sequence"/>
</dbReference>
<dbReference type="GO" id="GO:0008832">
    <property type="term" value="F:dGTPase activity"/>
    <property type="evidence" value="ECO:0007669"/>
    <property type="project" value="TreeGrafter"/>
</dbReference>
<evidence type="ECO:0000313" key="4">
    <source>
        <dbReference type="Proteomes" id="UP000177594"/>
    </source>
</evidence>
<dbReference type="Gene3D" id="1.10.3210.10">
    <property type="entry name" value="Hypothetical protein af1432"/>
    <property type="match status" value="1"/>
</dbReference>
<dbReference type="CDD" id="cd00077">
    <property type="entry name" value="HDc"/>
    <property type="match status" value="1"/>
</dbReference>
<dbReference type="AlphaFoldDB" id="A0A1F8E9H2"/>
<feature type="domain" description="HD" evidence="1">
    <location>
        <begin position="54"/>
        <end position="147"/>
    </location>
</feature>
<dbReference type="Pfam" id="PF19276">
    <property type="entry name" value="HD_assoc_2"/>
    <property type="match status" value="1"/>
</dbReference>
<organism evidence="3 4">
    <name type="scientific">Candidatus Yanofskybacteria bacterium RIFCSPHIGHO2_01_FULL_39_8b</name>
    <dbReference type="NCBI Taxonomy" id="1802659"/>
    <lineage>
        <taxon>Bacteria</taxon>
        <taxon>Candidatus Yanofskyibacteriota</taxon>
    </lineage>
</organism>
<dbReference type="GO" id="GO:0006203">
    <property type="term" value="P:dGTP catabolic process"/>
    <property type="evidence" value="ECO:0007669"/>
    <property type="project" value="TreeGrafter"/>
</dbReference>
<reference evidence="3 4" key="1">
    <citation type="journal article" date="2016" name="Nat. Commun.">
        <title>Thousands of microbial genomes shed light on interconnected biogeochemical processes in an aquifer system.</title>
        <authorList>
            <person name="Anantharaman K."/>
            <person name="Brown C.T."/>
            <person name="Hug L.A."/>
            <person name="Sharon I."/>
            <person name="Castelle C.J."/>
            <person name="Probst A.J."/>
            <person name="Thomas B.C."/>
            <person name="Singh A."/>
            <person name="Wilkins M.J."/>
            <person name="Karaoz U."/>
            <person name="Brodie E.L."/>
            <person name="Williams K.H."/>
            <person name="Hubbard S.S."/>
            <person name="Banfield J.F."/>
        </authorList>
    </citation>
    <scope>NUCLEOTIDE SEQUENCE [LARGE SCALE GENOMIC DNA]</scope>
</reference>
<evidence type="ECO:0000313" key="3">
    <source>
        <dbReference type="EMBL" id="OGM96999.1"/>
    </source>
</evidence>
<dbReference type="InterPro" id="IPR045509">
    <property type="entry name" value="HD_assoc_2"/>
</dbReference>
<accession>A0A1F8E9H2</accession>
<feature type="domain" description="HD-associated" evidence="2">
    <location>
        <begin position="180"/>
        <end position="295"/>
    </location>
</feature>
<comment type="caution">
    <text evidence="3">The sequence shown here is derived from an EMBL/GenBank/DDBJ whole genome shotgun (WGS) entry which is preliminary data.</text>
</comment>
<dbReference type="InterPro" id="IPR050135">
    <property type="entry name" value="dGTPase-like"/>
</dbReference>
<proteinExistence type="predicted"/>
<sequence length="423" mass="49270">MNKFYKKYIRIPPSESIDIREIMPVIHHPLFQRLLHISQLGTTLNVFPGATHNRFEHALGVYGKTLRFSKRMVEDGFLTPFEAKNVSLFGLLHDIGHGPFSHVIEELTPLRGDEDENGLVVLKSLKNEITAAGGDYEFIKKIAAHRNPLYRIVMDKNVGMDKLDYLERDIYHTGFGQRPDIESIFNYLVYLKGKLVIDKKSLEAAKQMQKLYLYMYKEVYLHKSALISQRFLQKMVAILIKKLKLDPADLWKMNDKELIALVYTSSEEVLQFLYDCYKNRNFPRTGLVVRLRDREFKERIAGKDIKVIGEDKTFFESFMKHTLPEDLEKLESKIGELIKIPAYKIVIVPTLTPWRFVPEDILYHDNGRILSLKDTQKEYFEALKSEMSDYLAVRVCIVGDRNIIYKNSEAIYKTLKKLFSGVE</sequence>
<dbReference type="PANTHER" id="PTHR11373:SF4">
    <property type="entry name" value="DEOXYNUCLEOSIDE TRIPHOSPHATE TRIPHOSPHOHYDROLASE SAMHD1"/>
    <property type="match status" value="1"/>
</dbReference>
<dbReference type="InterPro" id="IPR006674">
    <property type="entry name" value="HD_domain"/>
</dbReference>
<dbReference type="EMBL" id="MGIZ01000063">
    <property type="protein sequence ID" value="OGM96999.1"/>
    <property type="molecule type" value="Genomic_DNA"/>
</dbReference>
<dbReference type="Pfam" id="PF01966">
    <property type="entry name" value="HD"/>
    <property type="match status" value="1"/>
</dbReference>
<gene>
    <name evidence="3" type="ORF">A2817_01945</name>
</gene>